<dbReference type="PROSITE" id="PS50893">
    <property type="entry name" value="ABC_TRANSPORTER_2"/>
    <property type="match status" value="1"/>
</dbReference>
<feature type="transmembrane region" description="Helical" evidence="12">
    <location>
        <begin position="695"/>
        <end position="713"/>
    </location>
</feature>
<dbReference type="GO" id="GO:0006879">
    <property type="term" value="P:intracellular iron ion homeostasis"/>
    <property type="evidence" value="ECO:0007669"/>
    <property type="project" value="TreeGrafter"/>
</dbReference>
<dbReference type="GO" id="GO:0016887">
    <property type="term" value="F:ATP hydrolysis activity"/>
    <property type="evidence" value="ECO:0007669"/>
    <property type="project" value="InterPro"/>
</dbReference>
<evidence type="ECO:0000256" key="9">
    <source>
        <dbReference type="ARBA" id="ARBA00041016"/>
    </source>
</evidence>
<feature type="transmembrane region" description="Helical" evidence="12">
    <location>
        <begin position="283"/>
        <end position="310"/>
    </location>
</feature>
<proteinExistence type="inferred from homology"/>
<evidence type="ECO:0000256" key="11">
    <source>
        <dbReference type="ARBA" id="ARBA00048046"/>
    </source>
</evidence>
<dbReference type="SUPFAM" id="SSF90123">
    <property type="entry name" value="ABC transporter transmembrane region"/>
    <property type="match status" value="1"/>
</dbReference>
<evidence type="ECO:0000259" key="14">
    <source>
        <dbReference type="PROSITE" id="PS50929"/>
    </source>
</evidence>
<evidence type="ECO:0000256" key="5">
    <source>
        <dbReference type="ARBA" id="ARBA00022741"/>
    </source>
</evidence>
<dbReference type="InterPro" id="IPR007919">
    <property type="entry name" value="UPF0220"/>
</dbReference>
<dbReference type="Proteomes" id="UP000035681">
    <property type="component" value="Unplaced"/>
</dbReference>
<evidence type="ECO:0000256" key="6">
    <source>
        <dbReference type="ARBA" id="ARBA00022840"/>
    </source>
</evidence>
<comment type="similarity">
    <text evidence="2">Belongs to the UPF0220 family.</text>
</comment>
<dbReference type="CDD" id="cd18582">
    <property type="entry name" value="ABC_6TM_ATM1_ABCB7"/>
    <property type="match status" value="1"/>
</dbReference>
<name>A0AAF5DFD3_STRER</name>
<dbReference type="InterPro" id="IPR027417">
    <property type="entry name" value="P-loop_NTPase"/>
</dbReference>
<dbReference type="SUPFAM" id="SSF52540">
    <property type="entry name" value="P-loop containing nucleoside triphosphate hydrolases"/>
    <property type="match status" value="1"/>
</dbReference>
<dbReference type="InterPro" id="IPR003439">
    <property type="entry name" value="ABC_transporter-like_ATP-bd"/>
</dbReference>
<dbReference type="Pfam" id="PF05255">
    <property type="entry name" value="UPF0220"/>
    <property type="match status" value="1"/>
</dbReference>
<dbReference type="PANTHER" id="PTHR24221">
    <property type="entry name" value="ATP-BINDING CASSETTE SUB-FAMILY B"/>
    <property type="match status" value="1"/>
</dbReference>
<dbReference type="Pfam" id="PF00664">
    <property type="entry name" value="ABC_membrane"/>
    <property type="match status" value="1"/>
</dbReference>
<feature type="domain" description="ABC transporter" evidence="13">
    <location>
        <begin position="384"/>
        <end position="618"/>
    </location>
</feature>
<keyword evidence="15" id="KW-1185">Reference proteome</keyword>
<reference evidence="16" key="1">
    <citation type="submission" date="2024-02" db="UniProtKB">
        <authorList>
            <consortium name="WormBaseParasite"/>
        </authorList>
    </citation>
    <scope>IDENTIFICATION</scope>
</reference>
<dbReference type="AlphaFoldDB" id="A0AAF5DFD3"/>
<dbReference type="PANTHER" id="PTHR24221:SF402">
    <property type="entry name" value="IRON-SULFUR CLUSTERS TRANSPORTER ABCB7, MITOCHONDRIAL"/>
    <property type="match status" value="1"/>
</dbReference>
<dbReference type="Pfam" id="PF00005">
    <property type="entry name" value="ABC_tran"/>
    <property type="match status" value="1"/>
</dbReference>
<dbReference type="GO" id="GO:0140359">
    <property type="term" value="F:ABC-type transporter activity"/>
    <property type="evidence" value="ECO:0007669"/>
    <property type="project" value="InterPro"/>
</dbReference>
<keyword evidence="4 12" id="KW-0812">Transmembrane</keyword>
<dbReference type="FunFam" id="3.40.50.300:FF:000186">
    <property type="entry name" value="ATP-binding cassette sub-family B member 7, mitochondrial"/>
    <property type="match status" value="1"/>
</dbReference>
<evidence type="ECO:0000256" key="4">
    <source>
        <dbReference type="ARBA" id="ARBA00022692"/>
    </source>
</evidence>
<feature type="transmembrane region" description="Helical" evidence="12">
    <location>
        <begin position="768"/>
        <end position="789"/>
    </location>
</feature>
<evidence type="ECO:0000313" key="15">
    <source>
        <dbReference type="Proteomes" id="UP000035681"/>
    </source>
</evidence>
<dbReference type="WBParaSite" id="TCONS_00010737.p1">
    <property type="protein sequence ID" value="TCONS_00010737.p1"/>
    <property type="gene ID" value="XLOC_004283"/>
</dbReference>
<dbReference type="InterPro" id="IPR039421">
    <property type="entry name" value="Type_1_exporter"/>
</dbReference>
<evidence type="ECO:0000259" key="13">
    <source>
        <dbReference type="PROSITE" id="PS50893"/>
    </source>
</evidence>
<dbReference type="InterPro" id="IPR003593">
    <property type="entry name" value="AAA+_ATPase"/>
</dbReference>
<evidence type="ECO:0000256" key="7">
    <source>
        <dbReference type="ARBA" id="ARBA00022989"/>
    </source>
</evidence>
<evidence type="ECO:0000256" key="1">
    <source>
        <dbReference type="ARBA" id="ARBA00004225"/>
    </source>
</evidence>
<dbReference type="InterPro" id="IPR011527">
    <property type="entry name" value="ABC1_TM_dom"/>
</dbReference>
<dbReference type="PROSITE" id="PS00211">
    <property type="entry name" value="ABC_TRANSPORTER_1"/>
    <property type="match status" value="1"/>
</dbReference>
<keyword evidence="6" id="KW-0067">ATP-binding</keyword>
<evidence type="ECO:0000256" key="12">
    <source>
        <dbReference type="SAM" id="Phobius"/>
    </source>
</evidence>
<evidence type="ECO:0000256" key="3">
    <source>
        <dbReference type="ARBA" id="ARBA00022448"/>
    </source>
</evidence>
<dbReference type="Gene3D" id="3.40.50.300">
    <property type="entry name" value="P-loop containing nucleotide triphosphate hydrolases"/>
    <property type="match status" value="1"/>
</dbReference>
<sequence length="820" mass="91390">MSQILRNTSSIKKFLQKNQSYILNARNFSKNIRTSPVLRNVGILLGKNKNVLSQMTKVAFHPGASNLVPLGKVSEAKSLSGWEIVRHLLRIDEDASKTILTAGFCLIIAYGLARSGSALFNELRNAVFARVSQHSVRNIAQKIFLHLHNLKFHLNRQTGALSKAIDRGTRGMSYVLSALVFNVIPTVVEVSLVSGILYAKCGPQFSQATLACLGTYAVSTLAITRWRTKFRHEMNQADNDAGNKAVDSLINYETVKYFNNEQFEAKRYDFFLKKYQDSSLKTLTSLAFLNFTQNVIFSAGLVGVMGLAAQEIQNGTMNVADLVMINTLFFQLSVPLNFLGSVYREVRQGLVDMSTMFSLMSLKSNIQDRPGALPLKIDNEHSTVVMKDIHFGYTPDQPILKGLDLEIPTGKKVAIVGGSGCGKSTIVRLLYRLYDSNSGTITINGQSSKDVTIKSLRESISVVPQDCVLFHDTIFYNLKYGNPEATDEEVYEAAKMADLHEAVLRMPNGYQTIVGERGLKLSGGEKQRVAIARAILKNANIVIYDEATSSLDAKTEENIMRSLRSAFANRTSLFIAHRLATIVDADIIYVLEDGKVIEKGNHHTLLSDSNSKYSELWKFQNINPDILLPKIKKREDDDLLLDLENNKCCGNSAYILFCTYKIFYFIDMDVEKKMAGCLDNFHFDLSLDLGEKRNTVASITSGVLFFTGWWIYIDTAAYYSKAGAWSHSYIIISIVASIAMFMVNAISNRYVSGEAYEEGILGTKGARFWIFVAFVLSFSSIIASILIMFSDYVLVQGDHSVYPGVALFLNVFLIFLASLY</sequence>
<dbReference type="InterPro" id="IPR017871">
    <property type="entry name" value="ABC_transporter-like_CS"/>
</dbReference>
<keyword evidence="3" id="KW-0813">Transport</keyword>
<dbReference type="GO" id="GO:0005524">
    <property type="term" value="F:ATP binding"/>
    <property type="evidence" value="ECO:0007669"/>
    <property type="project" value="UniProtKB-KW"/>
</dbReference>
<keyword evidence="5" id="KW-0547">Nucleotide-binding</keyword>
<comment type="catalytic activity">
    <reaction evidence="11">
        <text>(glutathione)4[2Fe(III)-2S] cluster(in) + ATP + H2O = (glutathione)4[2Fe(III)-2S] cluster(out) + ADP + phosphate + H(+)</text>
        <dbReference type="Rhea" id="RHEA:67028"/>
        <dbReference type="ChEBI" id="CHEBI:15377"/>
        <dbReference type="ChEBI" id="CHEBI:15378"/>
        <dbReference type="ChEBI" id="CHEBI:30616"/>
        <dbReference type="ChEBI" id="CHEBI:43474"/>
        <dbReference type="ChEBI" id="CHEBI:167627"/>
        <dbReference type="ChEBI" id="CHEBI:456216"/>
    </reaction>
    <physiologicalReaction direction="left-to-right" evidence="11">
        <dbReference type="Rhea" id="RHEA:67029"/>
    </physiologicalReaction>
</comment>
<protein>
    <recommendedName>
        <fullName evidence="9">Iron-sulfur clusters transporter ABCB7, mitochondrial</fullName>
    </recommendedName>
    <alternativeName>
        <fullName evidence="10">ATP-binding cassette sub-family B member 7, mitochondrial</fullName>
    </alternativeName>
</protein>
<evidence type="ECO:0000313" key="16">
    <source>
        <dbReference type="WBParaSite" id="TCONS_00010737.p1"/>
    </source>
</evidence>
<organism evidence="15 16">
    <name type="scientific">Strongyloides stercoralis</name>
    <name type="common">Threadworm</name>
    <dbReference type="NCBI Taxonomy" id="6248"/>
    <lineage>
        <taxon>Eukaryota</taxon>
        <taxon>Metazoa</taxon>
        <taxon>Ecdysozoa</taxon>
        <taxon>Nematoda</taxon>
        <taxon>Chromadorea</taxon>
        <taxon>Rhabditida</taxon>
        <taxon>Tylenchina</taxon>
        <taxon>Panagrolaimomorpha</taxon>
        <taxon>Strongyloidoidea</taxon>
        <taxon>Strongyloididae</taxon>
        <taxon>Strongyloides</taxon>
    </lineage>
</organism>
<evidence type="ECO:0000256" key="10">
    <source>
        <dbReference type="ARBA" id="ARBA00042945"/>
    </source>
</evidence>
<feature type="transmembrane region" description="Helical" evidence="12">
    <location>
        <begin position="205"/>
        <end position="224"/>
    </location>
</feature>
<feature type="transmembrane region" description="Helical" evidence="12">
    <location>
        <begin position="322"/>
        <end position="343"/>
    </location>
</feature>
<comment type="subcellular location">
    <subcellularLocation>
        <location evidence="1">Mitochondrion membrane</location>
        <topology evidence="1">Multi-pass membrane protein</topology>
    </subcellularLocation>
</comment>
<keyword evidence="8 12" id="KW-0472">Membrane</keyword>
<dbReference type="GO" id="GO:0005743">
    <property type="term" value="C:mitochondrial inner membrane"/>
    <property type="evidence" value="ECO:0007669"/>
    <property type="project" value="TreeGrafter"/>
</dbReference>
<feature type="transmembrane region" description="Helical" evidence="12">
    <location>
        <begin position="174"/>
        <end position="199"/>
    </location>
</feature>
<dbReference type="Gene3D" id="1.20.1560.10">
    <property type="entry name" value="ABC transporter type 1, transmembrane domain"/>
    <property type="match status" value="1"/>
</dbReference>
<keyword evidence="7 12" id="KW-1133">Transmembrane helix</keyword>
<evidence type="ECO:0000256" key="8">
    <source>
        <dbReference type="ARBA" id="ARBA00023136"/>
    </source>
</evidence>
<dbReference type="InterPro" id="IPR036640">
    <property type="entry name" value="ABC1_TM_sf"/>
</dbReference>
<dbReference type="SMART" id="SM00382">
    <property type="entry name" value="AAA"/>
    <property type="match status" value="1"/>
</dbReference>
<dbReference type="PROSITE" id="PS50929">
    <property type="entry name" value="ABC_TM1F"/>
    <property type="match status" value="1"/>
</dbReference>
<evidence type="ECO:0000256" key="2">
    <source>
        <dbReference type="ARBA" id="ARBA00005335"/>
    </source>
</evidence>
<feature type="domain" description="ABC transmembrane type-1" evidence="14">
    <location>
        <begin position="106"/>
        <end position="348"/>
    </location>
</feature>
<feature type="transmembrane region" description="Helical" evidence="12">
    <location>
        <begin position="725"/>
        <end position="747"/>
    </location>
</feature>
<accession>A0AAF5DFD3</accession>
<feature type="transmembrane region" description="Helical" evidence="12">
    <location>
        <begin position="801"/>
        <end position="819"/>
    </location>
</feature>